<gene>
    <name evidence="2" type="ORF">PATL70BA_1677</name>
</gene>
<organism evidence="2 3">
    <name type="scientific">Petrocella atlantisensis</name>
    <dbReference type="NCBI Taxonomy" id="2173034"/>
    <lineage>
        <taxon>Bacteria</taxon>
        <taxon>Bacillati</taxon>
        <taxon>Bacillota</taxon>
        <taxon>Clostridia</taxon>
        <taxon>Lachnospirales</taxon>
        <taxon>Vallitaleaceae</taxon>
        <taxon>Petrocella</taxon>
    </lineage>
</organism>
<dbReference type="EMBL" id="LR130778">
    <property type="protein sequence ID" value="VDN47564.1"/>
    <property type="molecule type" value="Genomic_DNA"/>
</dbReference>
<feature type="region of interest" description="Disordered" evidence="1">
    <location>
        <begin position="1"/>
        <end position="60"/>
    </location>
</feature>
<evidence type="ECO:0000313" key="2">
    <source>
        <dbReference type="EMBL" id="VDN47564.1"/>
    </source>
</evidence>
<proteinExistence type="predicted"/>
<dbReference type="KEGG" id="cbar:PATL70BA_1677"/>
<dbReference type="Proteomes" id="UP000279029">
    <property type="component" value="Chromosome"/>
</dbReference>
<evidence type="ECO:0000313" key="3">
    <source>
        <dbReference type="Proteomes" id="UP000279029"/>
    </source>
</evidence>
<feature type="compositionally biased region" description="Polar residues" evidence="1">
    <location>
        <begin position="1"/>
        <end position="12"/>
    </location>
</feature>
<reference evidence="2 3" key="1">
    <citation type="submission" date="2018-09" db="EMBL/GenBank/DDBJ databases">
        <authorList>
            <person name="Postec A."/>
        </authorList>
    </citation>
    <scope>NUCLEOTIDE SEQUENCE [LARGE SCALE GENOMIC DNA]</scope>
    <source>
        <strain evidence="2">70B-A</strain>
    </source>
</reference>
<accession>A0A3P7NWJ0</accession>
<evidence type="ECO:0000256" key="1">
    <source>
        <dbReference type="SAM" id="MobiDB-lite"/>
    </source>
</evidence>
<feature type="compositionally biased region" description="Polar residues" evidence="1">
    <location>
        <begin position="31"/>
        <end position="43"/>
    </location>
</feature>
<protein>
    <submittedName>
        <fullName evidence="2">Uncharacterized protein</fullName>
    </submittedName>
</protein>
<name>A0A3P7NWJ0_9FIRM</name>
<feature type="compositionally biased region" description="Basic and acidic residues" evidence="1">
    <location>
        <begin position="14"/>
        <end position="24"/>
    </location>
</feature>
<keyword evidence="3" id="KW-1185">Reference proteome</keyword>
<sequence length="60" mass="6636">MAIPTMTMNPLTPTEDRVEDHTVNVEDEPSQESSSPTKSNEPITNEAIKEKDEDTTLSGF</sequence>
<dbReference type="AlphaFoldDB" id="A0A3P7NWJ0"/>